<dbReference type="Gene3D" id="3.30.1360.120">
    <property type="entry name" value="Probable tRNA modification gtpase trme, domain 1"/>
    <property type="match status" value="1"/>
</dbReference>
<dbReference type="Pfam" id="PF17806">
    <property type="entry name" value="SO_alpha_A3"/>
    <property type="match status" value="1"/>
</dbReference>
<dbReference type="PANTHER" id="PTHR43757">
    <property type="entry name" value="AMINOMETHYLTRANSFERASE"/>
    <property type="match status" value="1"/>
</dbReference>
<dbReference type="InterPro" id="IPR036188">
    <property type="entry name" value="FAD/NAD-bd_sf"/>
</dbReference>
<dbReference type="PRINTS" id="PR00368">
    <property type="entry name" value="FADPNR"/>
</dbReference>
<evidence type="ECO:0000313" key="7">
    <source>
        <dbReference type="Proteomes" id="UP000315252"/>
    </source>
</evidence>
<dbReference type="Pfam" id="PF01571">
    <property type="entry name" value="GCV_T"/>
    <property type="match status" value="1"/>
</dbReference>
<evidence type="ECO:0000256" key="1">
    <source>
        <dbReference type="ARBA" id="ARBA00008609"/>
    </source>
</evidence>
<keyword evidence="7" id="KW-1185">Reference proteome</keyword>
<dbReference type="InterPro" id="IPR028896">
    <property type="entry name" value="GcvT/YgfZ/DmdA"/>
</dbReference>
<dbReference type="Pfam" id="PF12831">
    <property type="entry name" value="FAD_oxidored"/>
    <property type="match status" value="1"/>
</dbReference>
<dbReference type="SUPFAM" id="SSF51905">
    <property type="entry name" value="FAD/NAD(P)-binding domain"/>
    <property type="match status" value="1"/>
</dbReference>
<dbReference type="OrthoDB" id="5287468at2"/>
<dbReference type="Pfam" id="PF13510">
    <property type="entry name" value="Fer2_4"/>
    <property type="match status" value="1"/>
</dbReference>
<proteinExistence type="inferred from homology"/>
<dbReference type="InterPro" id="IPR006277">
    <property type="entry name" value="Sarcosine_oxidase_asu"/>
</dbReference>
<dbReference type="AlphaFoldDB" id="A0A545TKC5"/>
<accession>A0A545TKC5</accession>
<dbReference type="Gene3D" id="3.50.50.60">
    <property type="entry name" value="FAD/NAD(P)-binding domain"/>
    <property type="match status" value="1"/>
</dbReference>
<dbReference type="PRINTS" id="PR00469">
    <property type="entry name" value="PNDRDTASEII"/>
</dbReference>
<dbReference type="InterPro" id="IPR029043">
    <property type="entry name" value="GcvT/YgfZ_C"/>
</dbReference>
<name>A0A545TKC5_9PROT</name>
<dbReference type="EMBL" id="VHSH01000007">
    <property type="protein sequence ID" value="TQV77673.1"/>
    <property type="molecule type" value="Genomic_DNA"/>
</dbReference>
<evidence type="ECO:0000313" key="6">
    <source>
        <dbReference type="EMBL" id="TQV77673.1"/>
    </source>
</evidence>
<feature type="domain" description="Aminomethyltransferase C-terminal" evidence="4">
    <location>
        <begin position="909"/>
        <end position="995"/>
    </location>
</feature>
<dbReference type="NCBIfam" id="TIGR01372">
    <property type="entry name" value="soxA"/>
    <property type="match status" value="1"/>
</dbReference>
<evidence type="ECO:0000259" key="5">
    <source>
        <dbReference type="Pfam" id="PF17806"/>
    </source>
</evidence>
<dbReference type="Gene3D" id="3.10.20.440">
    <property type="entry name" value="2Fe-2S iron-sulphur cluster binding domain, sarcosine oxidase, alpha subunit, N-terminal domain"/>
    <property type="match status" value="1"/>
</dbReference>
<sequence>MPARFRLTEGGRIDRSKPISFTFNGKVYQGFEGDTLASALLANGVHLVGRSFKYHRPRGIMSAGAEEANALIQVGEGARTDPNLRATQIELVDGLKASSQNCWPSVEFDVSIVNNLASRLIPSGFYYKTFMWPASLWMTYEKIIRNAAGLGKAPEGPDPDKYDKTFAHCDVLVTGAGPTGLAAALSAGRSGARVILSEQDATLGGSLLSEPDQQIDGQPALEWVAAARAELEGLDNVRILTRTQTYGYFDHNFIGLMENLTDHLKDKPANLPRHRLWKLRAKQVVIATGAIERPLVFSDNDRPGIMLASACRTYVNRYGVKPGSKAVVFTNNDGAYAAALDMHKAGIHIAAVVDLRAYAEGPLTEKARDAGLRILDGHAITATAGDKRVKAVQVTRLSDDGESAKAVGEHIECDLVAVSGGWNPTVHLHSQSRGKILFDEAHACFVPGDSAQASSTAGACNGSFGLGACLSEGYDAGLAAAKAAGIKSRKKGSAPQAEDRDFLPARWLWLVPGDKPLGHGGKHFVDVQNDVTAADLHLALREGYRSIEHVKRYTTTGMGTDQGKTSNVNAIAIVSQYFGCPIPDVGVTTFRPPYTPVTFGVFAGRDTGDLLDPARKTPMHALHEQAGAAFEDVGQWKRPWYFPHEGEDMHAAVNREVRACRDSLGVMDASTLGKIDIQGKDAAEFLNRVYTNAWLKLKVGSCRYGLMLGENGMVMDDGVTSRLGENHFLMTTTSGNAAPVLAHLEEYLQTEWPELEVYLTSVTEQFATVSIAGPNARKLLAELTDDIDLSADAFPFMTWRNGTVAGIPARVFRISFTGDLSYEINVPASYGAALWQAVMTTGEKYAITPYGTEAMHVLRAEKGFIIVGQDTDGSVTPIDLGMDWIVSKTKDFVGRRSLYRSDMDKPDRKQLVGLLTDSPDTVLPEGAQLVEKIESGPTMAMVGHVTSSYHSPNCERSIAMALIKGGRARMGQKLYSPQADGKVITCSVSDVVFYDKEGERTRG</sequence>
<dbReference type="InterPro" id="IPR041854">
    <property type="entry name" value="BFD-like_2Fe2S-bd_dom_sf"/>
</dbReference>
<organism evidence="6 7">
    <name type="scientific">Denitrobaculum tricleocarpae</name>
    <dbReference type="NCBI Taxonomy" id="2591009"/>
    <lineage>
        <taxon>Bacteria</taxon>
        <taxon>Pseudomonadati</taxon>
        <taxon>Pseudomonadota</taxon>
        <taxon>Alphaproteobacteria</taxon>
        <taxon>Rhodospirillales</taxon>
        <taxon>Rhodospirillaceae</taxon>
        <taxon>Denitrobaculum</taxon>
    </lineage>
</organism>
<dbReference type="InterPro" id="IPR027266">
    <property type="entry name" value="TrmE/GcvT-like"/>
</dbReference>
<dbReference type="InterPro" id="IPR041117">
    <property type="entry name" value="SoxA_A3"/>
</dbReference>
<dbReference type="SUPFAM" id="SSF103025">
    <property type="entry name" value="Folate-binding domain"/>
    <property type="match status" value="1"/>
</dbReference>
<feature type="domain" description="SoxA A3" evidence="5">
    <location>
        <begin position="521"/>
        <end position="604"/>
    </location>
</feature>
<dbReference type="GO" id="GO:0008115">
    <property type="term" value="F:sarcosine oxidase activity"/>
    <property type="evidence" value="ECO:0007669"/>
    <property type="project" value="InterPro"/>
</dbReference>
<dbReference type="GO" id="GO:0046653">
    <property type="term" value="P:tetrahydrofolate metabolic process"/>
    <property type="evidence" value="ECO:0007669"/>
    <property type="project" value="InterPro"/>
</dbReference>
<protein>
    <submittedName>
        <fullName evidence="6">Sarcosine oxidase subunit alpha</fullName>
    </submittedName>
</protein>
<dbReference type="Proteomes" id="UP000315252">
    <property type="component" value="Unassembled WGS sequence"/>
</dbReference>
<dbReference type="PIRSF" id="PIRSF037980">
    <property type="entry name" value="SoxA"/>
    <property type="match status" value="1"/>
</dbReference>
<evidence type="ECO:0000259" key="4">
    <source>
        <dbReference type="Pfam" id="PF08669"/>
    </source>
</evidence>
<comment type="caution">
    <text evidence="6">The sequence shown here is derived from an EMBL/GenBank/DDBJ whole genome shotgun (WGS) entry which is preliminary data.</text>
</comment>
<reference evidence="6 7" key="1">
    <citation type="submission" date="2019-06" db="EMBL/GenBank/DDBJ databases">
        <title>Whole genome sequence for Rhodospirillaceae sp. R148.</title>
        <authorList>
            <person name="Wang G."/>
        </authorList>
    </citation>
    <scope>NUCLEOTIDE SEQUENCE [LARGE SCALE GENOMIC DNA]</scope>
    <source>
        <strain evidence="6 7">R148</strain>
    </source>
</reference>
<dbReference type="RefSeq" id="WP_142898017.1">
    <property type="nucleotide sequence ID" value="NZ_ML660058.1"/>
</dbReference>
<dbReference type="SUPFAM" id="SSF101790">
    <property type="entry name" value="Aminomethyltransferase beta-barrel domain"/>
    <property type="match status" value="1"/>
</dbReference>
<dbReference type="Pfam" id="PF08669">
    <property type="entry name" value="GCV_T_C"/>
    <property type="match status" value="1"/>
</dbReference>
<evidence type="ECO:0000259" key="3">
    <source>
        <dbReference type="Pfam" id="PF01571"/>
    </source>
</evidence>
<dbReference type="InterPro" id="IPR042204">
    <property type="entry name" value="2Fe-2S-bd_N"/>
</dbReference>
<dbReference type="InterPro" id="IPR013977">
    <property type="entry name" value="GcvT_C"/>
</dbReference>
<dbReference type="InterPro" id="IPR006222">
    <property type="entry name" value="GCVT_N"/>
</dbReference>
<comment type="similarity">
    <text evidence="1">Belongs to the GcvT family.</text>
</comment>
<dbReference type="PANTHER" id="PTHR43757:SF2">
    <property type="entry name" value="AMINOMETHYLTRANSFERASE, MITOCHONDRIAL"/>
    <property type="match status" value="1"/>
</dbReference>
<evidence type="ECO:0000256" key="2">
    <source>
        <dbReference type="ARBA" id="ARBA00023002"/>
    </source>
</evidence>
<feature type="domain" description="GCVT N-terminal" evidence="3">
    <location>
        <begin position="619"/>
        <end position="890"/>
    </location>
</feature>
<gene>
    <name evidence="6" type="ORF">FKG95_19095</name>
</gene>
<dbReference type="Gene3D" id="1.10.10.1100">
    <property type="entry name" value="BFD-like [2Fe-2S]-binding domain"/>
    <property type="match status" value="1"/>
</dbReference>
<keyword evidence="2" id="KW-0560">Oxidoreductase</keyword>